<gene>
    <name evidence="3" type="ORF">SRS1_11698</name>
</gene>
<feature type="compositionally biased region" description="Polar residues" evidence="1">
    <location>
        <begin position="148"/>
        <end position="160"/>
    </location>
</feature>
<feature type="compositionally biased region" description="Acidic residues" evidence="1">
    <location>
        <begin position="297"/>
        <end position="315"/>
    </location>
</feature>
<feature type="compositionally biased region" description="Low complexity" evidence="1">
    <location>
        <begin position="628"/>
        <end position="638"/>
    </location>
</feature>
<feature type="compositionally biased region" description="Basic and acidic residues" evidence="1">
    <location>
        <begin position="267"/>
        <end position="279"/>
    </location>
</feature>
<feature type="region of interest" description="Disordered" evidence="1">
    <location>
        <begin position="547"/>
        <end position="646"/>
    </location>
</feature>
<organism evidence="3 4">
    <name type="scientific">Sporisorium reilianum f. sp. reilianum</name>
    <dbReference type="NCBI Taxonomy" id="72559"/>
    <lineage>
        <taxon>Eukaryota</taxon>
        <taxon>Fungi</taxon>
        <taxon>Dikarya</taxon>
        <taxon>Basidiomycota</taxon>
        <taxon>Ustilaginomycotina</taxon>
        <taxon>Ustilaginomycetes</taxon>
        <taxon>Ustilaginales</taxon>
        <taxon>Ustilaginaceae</taxon>
        <taxon>Sporisorium</taxon>
    </lineage>
</organism>
<protein>
    <submittedName>
        <fullName evidence="3">Uncharacterized protein</fullName>
    </submittedName>
</protein>
<sequence length="646" mass="72025">MSILSWLVVAIVAYFAHGAYQRVQLSRKRAEFIRDRRRAAGIPDDDNRPFAEARADALTRRSQQRRDEALSTPVKKRKNSLGRSKSQASIDHEAASRLSGIPGTLPGYLKDSLLSQPMQQRRYELSPTITSTQLRSPSPTKDIERSSSQKTMKRQQSQTPADYASASKRSPIRSVREDSPSASAQRSLKRRQRASPSKVEAADQDKNGRHTRKAQKVSVPGDFGGQEDITDEDMSDATPAHAATMDTDEEASEAMDEDQDLSASEDGDNRQAKSSRDGPLRALQSAARATAKKREADELEESETEGSVDTLDDDESHMQSQPHSAKRSRTVNKDVDPSSSLDFDIALPEEAMFDFDPIHDSTASSSINDKSTRTKHKRQADTSDDRQPGEEWTDFEGLRWRIHPETHELQRWSDVLEWRSKYHMPRDSLHPMAKESHQVVVHKWLTREEWEEAKAKKLLSFQEPERLAEREKQDKEEAEKMRRKHELLAKIRQTSSPNKRIQSYLAQRQLQHKLSRGELSGDVSMNTYTTHDTNGDVASMSIDTASVLNGGDAATPSKPRSRRISLQSRMTPLRVAADTSTGSARVGRDSGSTSGASSPSESPNRRRGSPLASPYRSIAYPKSKKGGSVTSSPLVTSTFPPPPSSS</sequence>
<evidence type="ECO:0000313" key="4">
    <source>
        <dbReference type="Proteomes" id="UP000239563"/>
    </source>
</evidence>
<dbReference type="AlphaFoldDB" id="A0A2N8U5N9"/>
<evidence type="ECO:0000256" key="2">
    <source>
        <dbReference type="SAM" id="SignalP"/>
    </source>
</evidence>
<feature type="compositionally biased region" description="Basic and acidic residues" evidence="1">
    <location>
        <begin position="57"/>
        <end position="69"/>
    </location>
</feature>
<proteinExistence type="predicted"/>
<keyword evidence="2" id="KW-0732">Signal</keyword>
<feature type="compositionally biased region" description="Basic and acidic residues" evidence="1">
    <location>
        <begin position="379"/>
        <end position="389"/>
    </location>
</feature>
<dbReference type="Proteomes" id="UP000239563">
    <property type="component" value="Chromosome I"/>
</dbReference>
<feature type="region of interest" description="Disordered" evidence="1">
    <location>
        <begin position="126"/>
        <end position="341"/>
    </location>
</feature>
<accession>A0A2N8U5N9</accession>
<feature type="chain" id="PRO_5015009602" evidence="2">
    <location>
        <begin position="19"/>
        <end position="646"/>
    </location>
</feature>
<evidence type="ECO:0000256" key="1">
    <source>
        <dbReference type="SAM" id="MobiDB-lite"/>
    </source>
</evidence>
<feature type="compositionally biased region" description="Acidic residues" evidence="1">
    <location>
        <begin position="246"/>
        <end position="266"/>
    </location>
</feature>
<name>A0A2N8U5N9_9BASI</name>
<reference evidence="3 4" key="1">
    <citation type="submission" date="2017-02" db="EMBL/GenBank/DDBJ databases">
        <authorList>
            <person name="Peterson S.W."/>
        </authorList>
    </citation>
    <scope>NUCLEOTIDE SEQUENCE [LARGE SCALE GENOMIC DNA]</scope>
    <source>
        <strain evidence="3 4">SRS1_H2-8</strain>
    </source>
</reference>
<dbReference type="EMBL" id="LT795054">
    <property type="protein sequence ID" value="SJX60384.1"/>
    <property type="molecule type" value="Genomic_DNA"/>
</dbReference>
<feature type="signal peptide" evidence="2">
    <location>
        <begin position="1"/>
        <end position="18"/>
    </location>
</feature>
<feature type="region of interest" description="Disordered" evidence="1">
    <location>
        <begin position="57"/>
        <end position="102"/>
    </location>
</feature>
<feature type="compositionally biased region" description="Low complexity" evidence="1">
    <location>
        <begin position="590"/>
        <end position="602"/>
    </location>
</feature>
<feature type="compositionally biased region" description="Polar residues" evidence="1">
    <location>
        <begin position="127"/>
        <end position="139"/>
    </location>
</feature>
<evidence type="ECO:0000313" key="3">
    <source>
        <dbReference type="EMBL" id="SJX60384.1"/>
    </source>
</evidence>
<feature type="region of interest" description="Disordered" evidence="1">
    <location>
        <begin position="357"/>
        <end position="391"/>
    </location>
</feature>